<accession>A0ABP9RFV5</accession>
<dbReference type="PANTHER" id="PTHR13966:SF5">
    <property type="entry name" value="ENDONUCLEASE G, MITOCHONDRIAL"/>
    <property type="match status" value="1"/>
</dbReference>
<protein>
    <recommendedName>
        <fullName evidence="5">Endonuclease G</fullName>
    </recommendedName>
</protein>
<evidence type="ECO:0000313" key="3">
    <source>
        <dbReference type="EMBL" id="GAA5176421.1"/>
    </source>
</evidence>
<reference evidence="4" key="1">
    <citation type="journal article" date="2019" name="Int. J. Syst. Evol. Microbiol.">
        <title>The Global Catalogue of Microorganisms (GCM) 10K type strain sequencing project: providing services to taxonomists for standard genome sequencing and annotation.</title>
        <authorList>
            <consortium name="The Broad Institute Genomics Platform"/>
            <consortium name="The Broad Institute Genome Sequencing Center for Infectious Disease"/>
            <person name="Wu L."/>
            <person name="Ma J."/>
        </authorList>
    </citation>
    <scope>NUCLEOTIDE SEQUENCE [LARGE SCALE GENOMIC DNA]</scope>
    <source>
        <strain evidence="4">JCM 18303</strain>
    </source>
</reference>
<dbReference type="RefSeq" id="WP_185065778.1">
    <property type="nucleotide sequence ID" value="NZ_BAABJP010000068.1"/>
</dbReference>
<dbReference type="SUPFAM" id="SSF54060">
    <property type="entry name" value="His-Me finger endonucleases"/>
    <property type="match status" value="1"/>
</dbReference>
<evidence type="ECO:0008006" key="5">
    <source>
        <dbReference type="Google" id="ProtNLM"/>
    </source>
</evidence>
<dbReference type="InterPro" id="IPR001604">
    <property type="entry name" value="Endo_G_ENPP1-like_dom"/>
</dbReference>
<evidence type="ECO:0000259" key="2">
    <source>
        <dbReference type="SMART" id="SM00892"/>
    </source>
</evidence>
<dbReference type="InterPro" id="IPR044925">
    <property type="entry name" value="His-Me_finger_sf"/>
</dbReference>
<dbReference type="Gene3D" id="3.40.570.10">
    <property type="entry name" value="Extracellular Endonuclease, subunit A"/>
    <property type="match status" value="1"/>
</dbReference>
<dbReference type="SMART" id="SM00477">
    <property type="entry name" value="NUC"/>
    <property type="match status" value="1"/>
</dbReference>
<dbReference type="CDD" id="cd00091">
    <property type="entry name" value="NUC"/>
    <property type="match status" value="1"/>
</dbReference>
<organism evidence="3 4">
    <name type="scientific">Pseudonocardia eucalypti</name>
    <dbReference type="NCBI Taxonomy" id="648755"/>
    <lineage>
        <taxon>Bacteria</taxon>
        <taxon>Bacillati</taxon>
        <taxon>Actinomycetota</taxon>
        <taxon>Actinomycetes</taxon>
        <taxon>Pseudonocardiales</taxon>
        <taxon>Pseudonocardiaceae</taxon>
        <taxon>Pseudonocardia</taxon>
    </lineage>
</organism>
<dbReference type="InterPro" id="IPR044929">
    <property type="entry name" value="DNA/RNA_non-sp_Endonuclease_sf"/>
</dbReference>
<sequence length="292" mass="32518">MSVPTSDLTRPRDHYAGYTGYDPQFLRTAVPLPKLTDAQRQLAARRVDAGPGEDPTVLPYPHFSVVMNGLRGLAFYTAVNIDGHQLVDLPRDSDRWFLDSRIAETEQIGEDLYERNALDRGHLVRRLDPVWGDAARRANDDTFHFTNCSPQHERFNQGQDLWQGLENFILNHARLRDRRLTVFTGPVMAESDPLYKGVRLPLAFWKIVAYDLADGTPATAGYVLEQGGLIDDFLAEAVFQPGTYRVTLAHLVERTGLDLGYLADAERPLSADGLEAAGDRVPIGEGYAGVVI</sequence>
<name>A0ABP9RFV5_9PSEU</name>
<dbReference type="InterPro" id="IPR020821">
    <property type="entry name" value="ENPP1-3/EXOG-like_nuc-like"/>
</dbReference>
<dbReference type="InterPro" id="IPR040255">
    <property type="entry name" value="Non-specific_endonuclease"/>
</dbReference>
<keyword evidence="4" id="KW-1185">Reference proteome</keyword>
<dbReference type="PANTHER" id="PTHR13966">
    <property type="entry name" value="ENDONUCLEASE RELATED"/>
    <property type="match status" value="1"/>
</dbReference>
<feature type="domain" description="ENPP1-3/EXOG-like endonuclease/phosphodiesterase" evidence="1">
    <location>
        <begin position="60"/>
        <end position="266"/>
    </location>
</feature>
<dbReference type="SMART" id="SM00892">
    <property type="entry name" value="Endonuclease_NS"/>
    <property type="match status" value="1"/>
</dbReference>
<proteinExistence type="predicted"/>
<feature type="domain" description="DNA/RNA non-specific endonuclease/pyrophosphatase/phosphodiesterase" evidence="2">
    <location>
        <begin position="59"/>
        <end position="266"/>
    </location>
</feature>
<evidence type="ECO:0000313" key="4">
    <source>
        <dbReference type="Proteomes" id="UP001428817"/>
    </source>
</evidence>
<dbReference type="EMBL" id="BAABJP010000068">
    <property type="protein sequence ID" value="GAA5176421.1"/>
    <property type="molecule type" value="Genomic_DNA"/>
</dbReference>
<gene>
    <name evidence="3" type="ORF">GCM10023321_84760</name>
</gene>
<dbReference type="Pfam" id="PF01223">
    <property type="entry name" value="Endonuclease_NS"/>
    <property type="match status" value="1"/>
</dbReference>
<dbReference type="Proteomes" id="UP001428817">
    <property type="component" value="Unassembled WGS sequence"/>
</dbReference>
<comment type="caution">
    <text evidence="3">The sequence shown here is derived from an EMBL/GenBank/DDBJ whole genome shotgun (WGS) entry which is preliminary data.</text>
</comment>
<evidence type="ECO:0000259" key="1">
    <source>
        <dbReference type="SMART" id="SM00477"/>
    </source>
</evidence>